<dbReference type="InterPro" id="IPR001451">
    <property type="entry name" value="Hexapep"/>
</dbReference>
<evidence type="ECO:0000313" key="2">
    <source>
        <dbReference type="Proteomes" id="UP001620514"/>
    </source>
</evidence>
<proteinExistence type="predicted"/>
<name>A0ABW8MX26_9BURK</name>
<dbReference type="Proteomes" id="UP001620514">
    <property type="component" value="Unassembled WGS sequence"/>
</dbReference>
<dbReference type="CDD" id="cd04645">
    <property type="entry name" value="LbH_gamma_CA_like"/>
    <property type="match status" value="1"/>
</dbReference>
<dbReference type="SUPFAM" id="SSF51161">
    <property type="entry name" value="Trimeric LpxA-like enzymes"/>
    <property type="match status" value="1"/>
</dbReference>
<keyword evidence="2" id="KW-1185">Reference proteome</keyword>
<sequence length="174" mass="18218">MTIFQLKEQQPSIADTAYVSTAATVIDDVHILDGSSVWPGAVIRGDNDRITVGRGSNIQDGAILHADANHPLSVGEDVSVGHAAVLHGCTIHDGTLIGIHATILNDAVIGRHCIVAAGAVISEGKHFPDGSLIMGVTGKVVRQLSEDDIAEVLANAEDYVAKAGLYKAHLKERS</sequence>
<protein>
    <submittedName>
        <fullName evidence="1">Carbonic anhydrase/acetyltransferase-like protein (Isoleucine patch superfamily)</fullName>
    </submittedName>
</protein>
<gene>
    <name evidence="1" type="ORF">ABH943_008328</name>
</gene>
<comment type="caution">
    <text evidence="1">The sequence shown here is derived from an EMBL/GenBank/DDBJ whole genome shotgun (WGS) entry which is preliminary data.</text>
</comment>
<dbReference type="InterPro" id="IPR047324">
    <property type="entry name" value="LbH_gamma_CA-like"/>
</dbReference>
<evidence type="ECO:0000313" key="1">
    <source>
        <dbReference type="EMBL" id="MFK4448284.1"/>
    </source>
</evidence>
<dbReference type="PANTHER" id="PTHR13061:SF50">
    <property type="entry name" value="GAMMA CARBONIC ANHYDRASE 1, MITOCHONDRIAL"/>
    <property type="match status" value="1"/>
</dbReference>
<reference evidence="1 2" key="1">
    <citation type="submission" date="2024-11" db="EMBL/GenBank/DDBJ databases">
        <title>Using genomics to understand microbial adaptation to soil warming.</title>
        <authorList>
            <person name="Deangelis K.M. PhD."/>
        </authorList>
    </citation>
    <scope>NUCLEOTIDE SEQUENCE [LARGE SCALE GENOMIC DNA]</scope>
    <source>
        <strain evidence="1 2">GAS97</strain>
    </source>
</reference>
<dbReference type="Pfam" id="PF00132">
    <property type="entry name" value="Hexapep"/>
    <property type="match status" value="1"/>
</dbReference>
<dbReference type="InterPro" id="IPR050484">
    <property type="entry name" value="Transf_Hexapept/Carb_Anhydrase"/>
</dbReference>
<dbReference type="Gene3D" id="2.160.10.10">
    <property type="entry name" value="Hexapeptide repeat proteins"/>
    <property type="match status" value="1"/>
</dbReference>
<dbReference type="PANTHER" id="PTHR13061">
    <property type="entry name" value="DYNACTIN SUBUNIT P25"/>
    <property type="match status" value="1"/>
</dbReference>
<dbReference type="EMBL" id="JBIYDN010000047">
    <property type="protein sequence ID" value="MFK4448284.1"/>
    <property type="molecule type" value="Genomic_DNA"/>
</dbReference>
<dbReference type="RefSeq" id="WP_404614458.1">
    <property type="nucleotide sequence ID" value="NZ_JBIYDN010000047.1"/>
</dbReference>
<dbReference type="InterPro" id="IPR011004">
    <property type="entry name" value="Trimer_LpxA-like_sf"/>
</dbReference>
<accession>A0ABW8MX26</accession>
<organism evidence="1 2">
    <name type="scientific">Caballeronia udeis</name>
    <dbReference type="NCBI Taxonomy" id="1232866"/>
    <lineage>
        <taxon>Bacteria</taxon>
        <taxon>Pseudomonadati</taxon>
        <taxon>Pseudomonadota</taxon>
        <taxon>Betaproteobacteria</taxon>
        <taxon>Burkholderiales</taxon>
        <taxon>Burkholderiaceae</taxon>
        <taxon>Caballeronia</taxon>
    </lineage>
</organism>